<keyword evidence="3 8" id="KW-0548">Nucleotidyltransferase</keyword>
<keyword evidence="4 8" id="KW-0479">Metal-binding</keyword>
<gene>
    <name evidence="8" type="primary">ydiU</name>
    <name evidence="8" type="synonym">selO</name>
    <name evidence="10" type="ordered locus">RPE_3277</name>
</gene>
<feature type="binding site" evidence="8">
    <location>
        <position position="159"/>
    </location>
    <ligand>
        <name>ATP</name>
        <dbReference type="ChEBI" id="CHEBI:30616"/>
    </ligand>
</feature>
<dbReference type="PANTHER" id="PTHR32057">
    <property type="entry name" value="PROTEIN ADENYLYLTRANSFERASE SELO, MITOCHONDRIAL"/>
    <property type="match status" value="1"/>
</dbReference>
<feature type="binding site" evidence="8">
    <location>
        <position position="123"/>
    </location>
    <ligand>
        <name>ATP</name>
        <dbReference type="ChEBI" id="CHEBI:30616"/>
    </ligand>
</feature>
<keyword evidence="7 8" id="KW-0460">Magnesium</keyword>
<feature type="binding site" evidence="8">
    <location>
        <position position="209"/>
    </location>
    <ligand>
        <name>ATP</name>
        <dbReference type="ChEBI" id="CHEBI:30616"/>
    </ligand>
</feature>
<keyword evidence="6 8" id="KW-0067">ATP-binding</keyword>
<accession>Q07LH4</accession>
<evidence type="ECO:0000256" key="6">
    <source>
        <dbReference type="ARBA" id="ARBA00022840"/>
    </source>
</evidence>
<dbReference type="EMBL" id="CP000463">
    <property type="protein sequence ID" value="ABJ07210.1"/>
    <property type="molecule type" value="Genomic_DNA"/>
</dbReference>
<comment type="catalytic activity">
    <reaction evidence="8">
        <text>L-seryl-[protein] + UTP = O-(5'-uridylyl)-L-seryl-[protein] + diphosphate</text>
        <dbReference type="Rhea" id="RHEA:64604"/>
        <dbReference type="Rhea" id="RHEA-COMP:9863"/>
        <dbReference type="Rhea" id="RHEA-COMP:16635"/>
        <dbReference type="ChEBI" id="CHEBI:29999"/>
        <dbReference type="ChEBI" id="CHEBI:33019"/>
        <dbReference type="ChEBI" id="CHEBI:46398"/>
        <dbReference type="ChEBI" id="CHEBI:156051"/>
    </reaction>
</comment>
<dbReference type="InterPro" id="IPR003846">
    <property type="entry name" value="SelO"/>
</dbReference>
<keyword evidence="2 8" id="KW-0808">Transferase</keyword>
<dbReference type="eggNOG" id="COG0397">
    <property type="taxonomic scope" value="Bacteria"/>
</dbReference>
<keyword evidence="5 8" id="KW-0547">Nucleotide-binding</keyword>
<comment type="catalytic activity">
    <reaction evidence="8">
        <text>L-histidyl-[protein] + UTP = N(tele)-(5'-uridylyl)-L-histidyl-[protein] + diphosphate</text>
        <dbReference type="Rhea" id="RHEA:83891"/>
        <dbReference type="Rhea" id="RHEA-COMP:9745"/>
        <dbReference type="Rhea" id="RHEA-COMP:20239"/>
        <dbReference type="ChEBI" id="CHEBI:29979"/>
        <dbReference type="ChEBI" id="CHEBI:33019"/>
        <dbReference type="ChEBI" id="CHEBI:46398"/>
        <dbReference type="ChEBI" id="CHEBI:233474"/>
    </reaction>
</comment>
<sequence>MRKMRASFATNPEHDAITGASRRLPPPRRLPIWRPMSAHFPFDNSYTRLPDSFFARVAPTAVSAPRLIKLNRPLALELGLDPDRLDSPEGAEIFAGRRLPEGADPIAMAYAGHQFGQFVPQLGDGRAILLGELIDQNGVRRDIQLKGSGPTPYSRRGDGRAALGPVLREYIVSEAMAALGIPTTRSLAAVITGDSVVRETMLPGAVLTRVASSHIRVGTFQFFASRGDRDGVKALADHVIARHYPSIANEERPYLALLDQVIQRQAELIARWLLVGFIHGVMNTDNCSISGETIDYGPCAFMDAYDPATVFSSIDQMGRYAYGNQPQIGLWNLTRLAECLVPLIAEQQDQAIADAEASLGKFSALFNGAYEAGLRRKLGLFTTRDDDKPLIRDLFTAMAADAADFTLTFRAMSEAAGDATADATGHHFADPLAYETWALRWRARLALEPQDRATRQSAMRAVNPAFIPRNHRIQAVIDAAVSDDFAPFEELLTVLATPYEDQPRFAPYADPPKPHERVLQTFCGT</sequence>
<evidence type="ECO:0000256" key="2">
    <source>
        <dbReference type="ARBA" id="ARBA00022679"/>
    </source>
</evidence>
<dbReference type="GO" id="GO:0000287">
    <property type="term" value="F:magnesium ion binding"/>
    <property type="evidence" value="ECO:0007669"/>
    <property type="project" value="UniProtKB-UniRule"/>
</dbReference>
<dbReference type="GO" id="GO:0070733">
    <property type="term" value="F:AMPylase activity"/>
    <property type="evidence" value="ECO:0007669"/>
    <property type="project" value="UniProtKB-EC"/>
</dbReference>
<dbReference type="STRING" id="316055.RPE_3277"/>
<dbReference type="EC" id="2.7.7.108" evidence="8"/>
<dbReference type="HAMAP" id="MF_00692">
    <property type="entry name" value="SelO"/>
    <property type="match status" value="1"/>
</dbReference>
<dbReference type="GO" id="GO:0030145">
    <property type="term" value="F:manganese ion binding"/>
    <property type="evidence" value="ECO:0007669"/>
    <property type="project" value="UniProtKB-UniRule"/>
</dbReference>
<comment type="cofactor">
    <cofactor evidence="8">
        <name>Mg(2+)</name>
        <dbReference type="ChEBI" id="CHEBI:18420"/>
    </cofactor>
    <cofactor evidence="8">
        <name>Mn(2+)</name>
        <dbReference type="ChEBI" id="CHEBI:29035"/>
    </cofactor>
</comment>
<organism evidence="10">
    <name type="scientific">Rhodopseudomonas palustris (strain BisA53)</name>
    <dbReference type="NCBI Taxonomy" id="316055"/>
    <lineage>
        <taxon>Bacteria</taxon>
        <taxon>Pseudomonadati</taxon>
        <taxon>Pseudomonadota</taxon>
        <taxon>Alphaproteobacteria</taxon>
        <taxon>Hyphomicrobiales</taxon>
        <taxon>Nitrobacteraceae</taxon>
        <taxon>Rhodopseudomonas</taxon>
    </lineage>
</organism>
<reference evidence="10" key="1">
    <citation type="submission" date="2006-09" db="EMBL/GenBank/DDBJ databases">
        <title>Complete sequence of Rhodopseudomonas palustris BisA53.</title>
        <authorList>
            <consortium name="US DOE Joint Genome Institute"/>
            <person name="Copeland A."/>
            <person name="Lucas S."/>
            <person name="Lapidus A."/>
            <person name="Barry K."/>
            <person name="Detter J.C."/>
            <person name="Glavina del Rio T."/>
            <person name="Hammon N."/>
            <person name="Israni S."/>
            <person name="Dalin E."/>
            <person name="Tice H."/>
            <person name="Pitluck S."/>
            <person name="Chain P."/>
            <person name="Malfatti S."/>
            <person name="Shin M."/>
            <person name="Vergez L."/>
            <person name="Schmutz J."/>
            <person name="Larimer F."/>
            <person name="Land M."/>
            <person name="Hauser L."/>
            <person name="Pelletier D.A."/>
            <person name="Kyrpides N."/>
            <person name="Kim E."/>
            <person name="Harwood C.S."/>
            <person name="Oda Y."/>
            <person name="Richardson P."/>
        </authorList>
    </citation>
    <scope>NUCLEOTIDE SEQUENCE [LARGE SCALE GENOMIC DNA]</scope>
    <source>
        <strain evidence="10">BisA53</strain>
    </source>
</reference>
<feature type="binding site" evidence="8">
    <location>
        <position position="146"/>
    </location>
    <ligand>
        <name>ATP</name>
        <dbReference type="ChEBI" id="CHEBI:30616"/>
    </ligand>
</feature>
<evidence type="ECO:0000256" key="9">
    <source>
        <dbReference type="SAM" id="MobiDB-lite"/>
    </source>
</evidence>
<feature type="binding site" evidence="8">
    <location>
        <position position="158"/>
    </location>
    <ligand>
        <name>ATP</name>
        <dbReference type="ChEBI" id="CHEBI:30616"/>
    </ligand>
</feature>
<dbReference type="AlphaFoldDB" id="Q07LH4"/>
<name>Q07LH4_RHOP5</name>
<comment type="catalytic activity">
    <reaction evidence="8">
        <text>L-tyrosyl-[protein] + ATP = O-(5'-adenylyl)-L-tyrosyl-[protein] + diphosphate</text>
        <dbReference type="Rhea" id="RHEA:54288"/>
        <dbReference type="Rhea" id="RHEA-COMP:10136"/>
        <dbReference type="Rhea" id="RHEA-COMP:13846"/>
        <dbReference type="ChEBI" id="CHEBI:30616"/>
        <dbReference type="ChEBI" id="CHEBI:33019"/>
        <dbReference type="ChEBI" id="CHEBI:46858"/>
        <dbReference type="ChEBI" id="CHEBI:83624"/>
        <dbReference type="EC" id="2.7.7.108"/>
    </reaction>
</comment>
<dbReference type="KEGG" id="rpe:RPE_3277"/>
<comment type="similarity">
    <text evidence="1 8">Belongs to the SELO family.</text>
</comment>
<dbReference type="HOGENOM" id="CLU_010245_4_1_5"/>
<comment type="function">
    <text evidence="8">Nucleotidyltransferase involved in the post-translational modification of proteins. It can catalyze the addition of adenosine monophosphate (AMP) or uridine monophosphate (UMP) to a protein, resulting in modifications known as AMPylation and UMPylation.</text>
</comment>
<feature type="binding site" evidence="8">
    <location>
        <position position="125"/>
    </location>
    <ligand>
        <name>ATP</name>
        <dbReference type="ChEBI" id="CHEBI:30616"/>
    </ligand>
</feature>
<evidence type="ECO:0000256" key="8">
    <source>
        <dbReference type="HAMAP-Rule" id="MF_00692"/>
    </source>
</evidence>
<evidence type="ECO:0000256" key="4">
    <source>
        <dbReference type="ARBA" id="ARBA00022723"/>
    </source>
</evidence>
<dbReference type="PANTHER" id="PTHR32057:SF14">
    <property type="entry name" value="PROTEIN ADENYLYLTRANSFERASE SELO, MITOCHONDRIAL"/>
    <property type="match status" value="1"/>
</dbReference>
<proteinExistence type="inferred from homology"/>
<feature type="binding site" evidence="8">
    <location>
        <position position="216"/>
    </location>
    <ligand>
        <name>ATP</name>
        <dbReference type="ChEBI" id="CHEBI:30616"/>
    </ligand>
</feature>
<feature type="binding site" evidence="8">
    <location>
        <position position="126"/>
    </location>
    <ligand>
        <name>ATP</name>
        <dbReference type="ChEBI" id="CHEBI:30616"/>
    </ligand>
</feature>
<protein>
    <recommendedName>
        <fullName evidence="8">Protein nucleotidyltransferase YdiU</fullName>
        <ecNumber evidence="8">2.7.7.-</ecNumber>
    </recommendedName>
    <alternativeName>
        <fullName evidence="8">Protein adenylyltransferase YdiU</fullName>
        <ecNumber evidence="8">2.7.7.108</ecNumber>
    </alternativeName>
    <alternativeName>
        <fullName evidence="8">Protein uridylyltransferase YdiU</fullName>
        <ecNumber evidence="8">2.7.7.-</ecNumber>
    </alternativeName>
</protein>
<evidence type="ECO:0000256" key="7">
    <source>
        <dbReference type="ARBA" id="ARBA00022842"/>
    </source>
</evidence>
<dbReference type="GO" id="GO:0005524">
    <property type="term" value="F:ATP binding"/>
    <property type="evidence" value="ECO:0007669"/>
    <property type="project" value="UniProtKB-UniRule"/>
</dbReference>
<comment type="catalytic activity">
    <reaction evidence="8">
        <text>L-tyrosyl-[protein] + UTP = O-(5'-uridylyl)-L-tyrosyl-[protein] + diphosphate</text>
        <dbReference type="Rhea" id="RHEA:83887"/>
        <dbReference type="Rhea" id="RHEA-COMP:10136"/>
        <dbReference type="Rhea" id="RHEA-COMP:20238"/>
        <dbReference type="ChEBI" id="CHEBI:33019"/>
        <dbReference type="ChEBI" id="CHEBI:46398"/>
        <dbReference type="ChEBI" id="CHEBI:46858"/>
        <dbReference type="ChEBI" id="CHEBI:90602"/>
    </reaction>
</comment>
<evidence type="ECO:0000256" key="5">
    <source>
        <dbReference type="ARBA" id="ARBA00022741"/>
    </source>
</evidence>
<evidence type="ECO:0000313" key="10">
    <source>
        <dbReference type="EMBL" id="ABJ07210.1"/>
    </source>
</evidence>
<evidence type="ECO:0000256" key="3">
    <source>
        <dbReference type="ARBA" id="ARBA00022695"/>
    </source>
</evidence>
<dbReference type="Pfam" id="PF02696">
    <property type="entry name" value="SelO"/>
    <property type="match status" value="1"/>
</dbReference>
<dbReference type="EC" id="2.7.7.-" evidence="8"/>
<feature type="binding site" evidence="8">
    <location>
        <position position="295"/>
    </location>
    <ligand>
        <name>ATP</name>
        <dbReference type="ChEBI" id="CHEBI:30616"/>
    </ligand>
</feature>
<feature type="active site" description="Proton acceptor" evidence="8">
    <location>
        <position position="285"/>
    </location>
</feature>
<comment type="catalytic activity">
    <reaction evidence="8">
        <text>L-seryl-[protein] + ATP = 3-O-(5'-adenylyl)-L-seryl-[protein] + diphosphate</text>
        <dbReference type="Rhea" id="RHEA:58120"/>
        <dbReference type="Rhea" id="RHEA-COMP:9863"/>
        <dbReference type="Rhea" id="RHEA-COMP:15073"/>
        <dbReference type="ChEBI" id="CHEBI:29999"/>
        <dbReference type="ChEBI" id="CHEBI:30616"/>
        <dbReference type="ChEBI" id="CHEBI:33019"/>
        <dbReference type="ChEBI" id="CHEBI:142516"/>
        <dbReference type="EC" id="2.7.7.108"/>
    </reaction>
</comment>
<feature type="binding site" evidence="8">
    <location>
        <position position="286"/>
    </location>
    <ligand>
        <name>Mg(2+)</name>
        <dbReference type="ChEBI" id="CHEBI:18420"/>
    </ligand>
</feature>
<feature type="binding site" evidence="8">
    <location>
        <position position="295"/>
    </location>
    <ligand>
        <name>Mg(2+)</name>
        <dbReference type="ChEBI" id="CHEBI:18420"/>
    </ligand>
</feature>
<dbReference type="NCBIfam" id="NF000658">
    <property type="entry name" value="PRK00029.1"/>
    <property type="match status" value="1"/>
</dbReference>
<keyword evidence="8" id="KW-0464">Manganese</keyword>
<comment type="catalytic activity">
    <reaction evidence="8">
        <text>L-threonyl-[protein] + ATP = 3-O-(5'-adenylyl)-L-threonyl-[protein] + diphosphate</text>
        <dbReference type="Rhea" id="RHEA:54292"/>
        <dbReference type="Rhea" id="RHEA-COMP:11060"/>
        <dbReference type="Rhea" id="RHEA-COMP:13847"/>
        <dbReference type="ChEBI" id="CHEBI:30013"/>
        <dbReference type="ChEBI" id="CHEBI:30616"/>
        <dbReference type="ChEBI" id="CHEBI:33019"/>
        <dbReference type="ChEBI" id="CHEBI:138113"/>
        <dbReference type="EC" id="2.7.7.108"/>
    </reaction>
</comment>
<feature type="region of interest" description="Disordered" evidence="9">
    <location>
        <begin position="1"/>
        <end position="24"/>
    </location>
</feature>
<evidence type="ECO:0000256" key="1">
    <source>
        <dbReference type="ARBA" id="ARBA00009747"/>
    </source>
</evidence>